<evidence type="ECO:0000256" key="1">
    <source>
        <dbReference type="SAM" id="MobiDB-lite"/>
    </source>
</evidence>
<dbReference type="AlphaFoldDB" id="A0A061RVB5"/>
<feature type="region of interest" description="Disordered" evidence="1">
    <location>
        <begin position="275"/>
        <end position="309"/>
    </location>
</feature>
<sequence>MVRLMWNTENGRVAHVQRKSFVTTGRAGGGCQQMRVVLESSGRPESSELILTLPRFQASDMGVFIDQTNKSSGSNHKLAKHLVRLLSRTGHCVATFRSLSDNSQGHDNLVQKAIDAILKSPYVHATRKWLFIGISLGGPKLCKQTLNPNFSCCGLILISYPIAEAAAALHGVRVPLMLMQRCQPNIFPTADCLRALSDVSSVDARLVLVKNPDDAAWCESINPGLLVDCMRHVVQTVGEFAGLLGSGSLQRCQIPKLAAAREILAHSQQGFALAEQDHQPAQESPPRRPSQTGLMPERDDWQGSPPSHRLLREPEMQQLPTYMPPSLAMGFLIC</sequence>
<reference evidence="2" key="1">
    <citation type="submission" date="2014-05" db="EMBL/GenBank/DDBJ databases">
        <title>The transcriptome of the halophilic microalga Tetraselmis sp. GSL018 isolated from the Great Salt Lake, Utah.</title>
        <authorList>
            <person name="Jinkerson R.E."/>
            <person name="D'Adamo S."/>
            <person name="Posewitz M.C."/>
        </authorList>
    </citation>
    <scope>NUCLEOTIDE SEQUENCE</scope>
    <source>
        <strain evidence="2">GSL018</strain>
    </source>
</reference>
<name>A0A061RVB5_9CHLO</name>
<proteinExistence type="predicted"/>
<dbReference type="EMBL" id="GBEZ01008740">
    <property type="protein sequence ID" value="JAC76817.1"/>
    <property type="molecule type" value="Transcribed_RNA"/>
</dbReference>
<evidence type="ECO:0000313" key="2">
    <source>
        <dbReference type="EMBL" id="JAC76817.1"/>
    </source>
</evidence>
<dbReference type="SUPFAM" id="SSF53474">
    <property type="entry name" value="alpha/beta-Hydrolases"/>
    <property type="match status" value="1"/>
</dbReference>
<dbReference type="InterPro" id="IPR029058">
    <property type="entry name" value="AB_hydrolase_fold"/>
</dbReference>
<gene>
    <name evidence="2" type="ORF">TSPGSL018_19187</name>
</gene>
<organism evidence="2">
    <name type="scientific">Tetraselmis sp. GSL018</name>
    <dbReference type="NCBI Taxonomy" id="582737"/>
    <lineage>
        <taxon>Eukaryota</taxon>
        <taxon>Viridiplantae</taxon>
        <taxon>Chlorophyta</taxon>
        <taxon>core chlorophytes</taxon>
        <taxon>Chlorodendrophyceae</taxon>
        <taxon>Chlorodendrales</taxon>
        <taxon>Chlorodendraceae</taxon>
        <taxon>Tetraselmis</taxon>
    </lineage>
</organism>
<protein>
    <submittedName>
        <fullName evidence="2">Uncharacterized protein</fullName>
    </submittedName>
</protein>
<accession>A0A061RVB5</accession>